<evidence type="ECO:0000256" key="1">
    <source>
        <dbReference type="SAM" id="SignalP"/>
    </source>
</evidence>
<evidence type="ECO:0000259" key="2">
    <source>
        <dbReference type="Pfam" id="PF00144"/>
    </source>
</evidence>
<dbReference type="PANTHER" id="PTHR46825">
    <property type="entry name" value="D-ALANYL-D-ALANINE-CARBOXYPEPTIDASE/ENDOPEPTIDASE AMPH"/>
    <property type="match status" value="1"/>
</dbReference>
<accession>A0A4R6IHU8</accession>
<dbReference type="InterPro" id="IPR050491">
    <property type="entry name" value="AmpC-like"/>
</dbReference>
<comment type="caution">
    <text evidence="3">The sequence shown here is derived from an EMBL/GenBank/DDBJ whole genome shotgun (WGS) entry which is preliminary data.</text>
</comment>
<dbReference type="EMBL" id="SNWM01000003">
    <property type="protein sequence ID" value="TDO21315.1"/>
    <property type="molecule type" value="Genomic_DNA"/>
</dbReference>
<feature type="signal peptide" evidence="1">
    <location>
        <begin position="1"/>
        <end position="22"/>
    </location>
</feature>
<dbReference type="PANTHER" id="PTHR46825:SF9">
    <property type="entry name" value="BETA-LACTAMASE-RELATED DOMAIN-CONTAINING PROTEIN"/>
    <property type="match status" value="1"/>
</dbReference>
<keyword evidence="1" id="KW-0732">Signal</keyword>
<evidence type="ECO:0000313" key="3">
    <source>
        <dbReference type="EMBL" id="TDO21315.1"/>
    </source>
</evidence>
<feature type="domain" description="Beta-lactamase-related" evidence="2">
    <location>
        <begin position="40"/>
        <end position="352"/>
    </location>
</feature>
<dbReference type="OrthoDB" id="9798166at2"/>
<evidence type="ECO:0000313" key="4">
    <source>
        <dbReference type="Proteomes" id="UP000295499"/>
    </source>
</evidence>
<dbReference type="SUPFAM" id="SSF56601">
    <property type="entry name" value="beta-lactamase/transpeptidase-like"/>
    <property type="match status" value="1"/>
</dbReference>
<gene>
    <name evidence="3" type="ORF">CLV32_2419</name>
</gene>
<dbReference type="AlphaFoldDB" id="A0A4R6IHU8"/>
<name>A0A4R6IHU8_9SPHI</name>
<protein>
    <submittedName>
        <fullName evidence="3">CubicO group peptidase (Beta-lactamase class C family)</fullName>
    </submittedName>
</protein>
<feature type="chain" id="PRO_5020739138" evidence="1">
    <location>
        <begin position="23"/>
        <end position="545"/>
    </location>
</feature>
<reference evidence="3 4" key="1">
    <citation type="submission" date="2019-03" db="EMBL/GenBank/DDBJ databases">
        <title>Genomic Encyclopedia of Archaeal and Bacterial Type Strains, Phase II (KMG-II): from individual species to whole genera.</title>
        <authorList>
            <person name="Goeker M."/>
        </authorList>
    </citation>
    <scope>NUCLEOTIDE SEQUENCE [LARGE SCALE GENOMIC DNA]</scope>
    <source>
        <strain evidence="3 4">DSM 19034</strain>
    </source>
</reference>
<proteinExistence type="predicted"/>
<dbReference type="InterPro" id="IPR001466">
    <property type="entry name" value="Beta-lactam-related"/>
</dbReference>
<keyword evidence="4" id="KW-1185">Reference proteome</keyword>
<organism evidence="3 4">
    <name type="scientific">Pedobacter duraquae</name>
    <dbReference type="NCBI Taxonomy" id="425511"/>
    <lineage>
        <taxon>Bacteria</taxon>
        <taxon>Pseudomonadati</taxon>
        <taxon>Bacteroidota</taxon>
        <taxon>Sphingobacteriia</taxon>
        <taxon>Sphingobacteriales</taxon>
        <taxon>Sphingobacteriaceae</taxon>
        <taxon>Pedobacter</taxon>
    </lineage>
</organism>
<sequence length="545" mass="60738">MKICFRLFLCHFLIFMSSASMQAQTLQSTLDSMFLSVFSARAPGGVVLVSRAGQPLYYKAFGLANLESGAPMTTDHVFRLGSITKQFTAVSILQLVEKGKLSLSDSLSKFIPDYPNGGRITIEYLLGHTAGVKNYTALPAFTEQLKRQDLSPKQLIALFKDQPLDFEPGSNQLYSNSGYILLGYIIERVSGRTYEQFVQENIFKPLHMDHTSYDDTRQIISNRLAGYRGGNGNYVNAPYLSMTLPYAAGSLLSTAGDLLKWYTALSAGHIISNESLEKAFTSFVLPNGEETGYGYGWEIGNIQGSKSVKHTGVVNGFFTDVVYMPAEKILVAVLSNNEYNSNLDISASKAAAAALGRPYRFDKIALSDKERHSYQSGYLNADEGERFIADQDGELYHYTRGGNKVLLIPYQKDAFNMERTLNTILFSRDSKGNIEGYQIKGVGNTRIWKKSKVPFAVPQKIKLPQKVLEAYIGKYAFGKMVFEVFLQDGQLYGRMGQDQKVLFPFGKNKFYAKDLDAVLIFNSDKKGIVISVTKVQNSEMVGFRM</sequence>
<dbReference type="InterPro" id="IPR012338">
    <property type="entry name" value="Beta-lactam/transpept-like"/>
</dbReference>
<dbReference type="Proteomes" id="UP000295499">
    <property type="component" value="Unassembled WGS sequence"/>
</dbReference>
<dbReference type="Gene3D" id="3.40.710.10">
    <property type="entry name" value="DD-peptidase/beta-lactamase superfamily"/>
    <property type="match status" value="1"/>
</dbReference>
<dbReference type="Pfam" id="PF00144">
    <property type="entry name" value="Beta-lactamase"/>
    <property type="match status" value="1"/>
</dbReference>